<comment type="caution">
    <text evidence="2">The sequence shown here is derived from an EMBL/GenBank/DDBJ whole genome shotgun (WGS) entry which is preliminary data.</text>
</comment>
<proteinExistence type="predicted"/>
<evidence type="ECO:0000313" key="2">
    <source>
        <dbReference type="EMBL" id="CAG2064153.1"/>
    </source>
</evidence>
<organism evidence="2 3">
    <name type="scientific">Timema podura</name>
    <name type="common">Walking stick</name>
    <dbReference type="NCBI Taxonomy" id="61482"/>
    <lineage>
        <taxon>Eukaryota</taxon>
        <taxon>Metazoa</taxon>
        <taxon>Ecdysozoa</taxon>
        <taxon>Arthropoda</taxon>
        <taxon>Hexapoda</taxon>
        <taxon>Insecta</taxon>
        <taxon>Pterygota</taxon>
        <taxon>Neoptera</taxon>
        <taxon>Polyneoptera</taxon>
        <taxon>Phasmatodea</taxon>
        <taxon>Timematodea</taxon>
        <taxon>Timematoidea</taxon>
        <taxon>Timematidae</taxon>
        <taxon>Timema</taxon>
    </lineage>
</organism>
<evidence type="ECO:0000256" key="1">
    <source>
        <dbReference type="SAM" id="MobiDB-lite"/>
    </source>
</evidence>
<dbReference type="Proteomes" id="UP001153148">
    <property type="component" value="Unassembled WGS sequence"/>
</dbReference>
<feature type="non-terminal residue" evidence="2">
    <location>
        <position position="74"/>
    </location>
</feature>
<evidence type="ECO:0000313" key="3">
    <source>
        <dbReference type="Proteomes" id="UP001153148"/>
    </source>
</evidence>
<accession>A0ABN7P8L1</accession>
<name>A0ABN7P8L1_TIMPD</name>
<dbReference type="EMBL" id="CAJPIN010031959">
    <property type="protein sequence ID" value="CAG2064153.1"/>
    <property type="molecule type" value="Genomic_DNA"/>
</dbReference>
<sequence length="74" mass="8374">MRLIEEAMAEVPEEEEEEEEEEPLDTATPTRHLKKKGTQVHVEVTPLPPAGKGILVSPGFRYLQELLHSRVGDR</sequence>
<protein>
    <submittedName>
        <fullName evidence="2">Uncharacterized protein</fullName>
    </submittedName>
</protein>
<gene>
    <name evidence="2" type="ORF">TPAB3V08_LOCUS11100</name>
</gene>
<feature type="compositionally biased region" description="Acidic residues" evidence="1">
    <location>
        <begin position="7"/>
        <end position="24"/>
    </location>
</feature>
<reference evidence="2" key="1">
    <citation type="submission" date="2021-03" db="EMBL/GenBank/DDBJ databases">
        <authorList>
            <person name="Tran Van P."/>
        </authorList>
    </citation>
    <scope>NUCLEOTIDE SEQUENCE</scope>
</reference>
<feature type="region of interest" description="Disordered" evidence="1">
    <location>
        <begin position="1"/>
        <end position="39"/>
    </location>
</feature>
<keyword evidence="3" id="KW-1185">Reference proteome</keyword>